<feature type="transmembrane region" description="Helical" evidence="6">
    <location>
        <begin position="467"/>
        <end position="486"/>
    </location>
</feature>
<evidence type="ECO:0000256" key="6">
    <source>
        <dbReference type="SAM" id="Phobius"/>
    </source>
</evidence>
<evidence type="ECO:0000256" key="5">
    <source>
        <dbReference type="SAM" id="MobiDB-lite"/>
    </source>
</evidence>
<dbReference type="KEGG" id="smp:10806038"/>
<dbReference type="Gene3D" id="1.20.1250.20">
    <property type="entry name" value="MFS general substrate transporter like domains"/>
    <property type="match status" value="1"/>
</dbReference>
<comment type="subcellular location">
    <subcellularLocation>
        <location evidence="1">Membrane</location>
        <topology evidence="1">Multi-pass membrane protein</topology>
    </subcellularLocation>
</comment>
<evidence type="ECO:0000313" key="9">
    <source>
        <dbReference type="Proteomes" id="UP000001881"/>
    </source>
</evidence>
<dbReference type="PANTHER" id="PTHR23507">
    <property type="entry name" value="ZGC:174356"/>
    <property type="match status" value="1"/>
</dbReference>
<dbReference type="OrthoDB" id="194139at2759"/>
<dbReference type="EMBL" id="CABT02000030">
    <property type="protein sequence ID" value="CCC12710.1"/>
    <property type="molecule type" value="Genomic_DNA"/>
</dbReference>
<dbReference type="Proteomes" id="UP000001881">
    <property type="component" value="Unassembled WGS sequence"/>
</dbReference>
<dbReference type="InterPro" id="IPR013094">
    <property type="entry name" value="AB_hydrolase_3"/>
</dbReference>
<feature type="compositionally biased region" description="Low complexity" evidence="5">
    <location>
        <begin position="37"/>
        <end position="77"/>
    </location>
</feature>
<dbReference type="PANTHER" id="PTHR23507:SF1">
    <property type="entry name" value="FI18259P1-RELATED"/>
    <property type="match status" value="1"/>
</dbReference>
<feature type="transmembrane region" description="Helical" evidence="6">
    <location>
        <begin position="263"/>
        <end position="285"/>
    </location>
</feature>
<dbReference type="Gene3D" id="3.40.50.1820">
    <property type="entry name" value="alpha/beta hydrolase"/>
    <property type="match status" value="1"/>
</dbReference>
<sequence>MPRSVARLSTIHDVEREDASEIDQQSLLFMPPTPLEGPSASSSAYWSSGSGSGSSSSSSSSDDNNNDNNSAPSSPSGYFQNGNNDQKQKRTHWTPIILIQLMIFLSAMGVVISFAPRTRLFEDIICRKYYAIHNGTTETTSISTSALLSLTTNVDFASQAPSESQCKIAPVQDALAELFGWQTFFDGIPGLLLAMYYGVLADKKGRSPVLFRSLLGQVLAAGWVLYIAWRCSSASDAGIVSDSDTEEIIGSWTYLLSLKATWLSSYFLIIGGGSTVTSAVGMMIVTDATTEENRSRVFFAALSTLITAELLGPAASTLMMRKWGLWVPLGFGFGCLVASAVLTATMPETMHLKRASAGSAVVADPEALMRDGEDEDEEQYEVDTHASVVNGVNPKKDGDVNKSAIQVYRHAAHTLAYIFHHPSILFVVLAFLVADYSRESLVMLMQFVSTRYHIPIAQANLLNSFRAFTQLFVVTILLPGIDYFITHRLHVPALRKDLILSRISFCFVTACFGVLVWAPSLRYVFVSLTLYTLGSGFYPFARSLLASLVEPDMIGILFTTLAMMDTAGSLMAGPVVAWSFGWSLGLEGLWRGLPYMVSCVLCAVATVFLIFGVKAERPDSVDEAAVGRKGPKGHPAFDGAQGNPPAPVPTTDVAALRQNSAGFEMILAGIPDSPDIIETTYQITSKDGTPITLYRFTPPAAAATPGPRAAVLYHHGGGYVQNTVAQFTKDIKRYAYGSGITFYAADYRVAPEHPFPAPFDDCYAALEWLHANAASEQVDPARIGLFGVSAGGGLAAAVALKARDEEVSPPIKKLVLAYPMLDDKTYWPDEHPLNPYLMWTGAFNRVAWGAYVGADGAKKISPYAAPARAEDLSGLPPTFIDCGELDLFRDEDVEFGARLLKAGGSVELHLYPGVPHAFEMVAVNIRVSKLAFELRIRALDNL</sequence>
<dbReference type="HOGENOM" id="CLU_013756_4_1_1"/>
<feature type="transmembrane region" description="Helical" evidence="6">
    <location>
        <begin position="297"/>
        <end position="319"/>
    </location>
</feature>
<keyword evidence="3 6" id="KW-1133">Transmembrane helix</keyword>
<feature type="transmembrane region" description="Helical" evidence="6">
    <location>
        <begin position="179"/>
        <end position="197"/>
    </location>
</feature>
<feature type="transmembrane region" description="Helical" evidence="6">
    <location>
        <begin position="553"/>
        <end position="580"/>
    </location>
</feature>
<evidence type="ECO:0000313" key="8">
    <source>
        <dbReference type="EMBL" id="CCC12710.1"/>
    </source>
</evidence>
<accession>F7W5C2</accession>
<feature type="transmembrane region" description="Helical" evidence="6">
    <location>
        <begin position="523"/>
        <end position="541"/>
    </location>
</feature>
<feature type="transmembrane region" description="Helical" evidence="6">
    <location>
        <begin position="96"/>
        <end position="115"/>
    </location>
</feature>
<dbReference type="SUPFAM" id="SSF103473">
    <property type="entry name" value="MFS general substrate transporter"/>
    <property type="match status" value="1"/>
</dbReference>
<feature type="region of interest" description="Disordered" evidence="5">
    <location>
        <begin position="622"/>
        <end position="648"/>
    </location>
</feature>
<dbReference type="GeneID" id="10806038"/>
<reference evidence="8 9" key="1">
    <citation type="journal article" date="2010" name="PLoS Genet.">
        <title>De novo assembly of a 40 Mb eukaryotic genome from short sequence reads: Sordaria macrospora, a model organism for fungal morphogenesis.</title>
        <authorList>
            <person name="Nowrousian M."/>
            <person name="Stajich J."/>
            <person name="Chu M."/>
            <person name="Engh I."/>
            <person name="Espagne E."/>
            <person name="Halliday K."/>
            <person name="Kamerewerd J."/>
            <person name="Kempken F."/>
            <person name="Knab B."/>
            <person name="Kuo H.C."/>
            <person name="Osiewacz H.D."/>
            <person name="Poeggeler S."/>
            <person name="Read N."/>
            <person name="Seiler S."/>
            <person name="Smith K."/>
            <person name="Zickler D."/>
            <person name="Kueck U."/>
            <person name="Freitag M."/>
        </authorList>
    </citation>
    <scope>NUCLEOTIDE SEQUENCE [LARGE SCALE GENOMIC DNA]</scope>
    <source>
        <strain evidence="9">ATCC MYA-333 / DSM 997 / K(L3346) / K-hell</strain>
        <tissue evidence="8">Mycelium</tissue>
    </source>
</reference>
<organism evidence="8 9">
    <name type="scientific">Sordaria macrospora (strain ATCC MYA-333 / DSM 997 / K(L3346) / K-hell)</name>
    <dbReference type="NCBI Taxonomy" id="771870"/>
    <lineage>
        <taxon>Eukaryota</taxon>
        <taxon>Fungi</taxon>
        <taxon>Dikarya</taxon>
        <taxon>Ascomycota</taxon>
        <taxon>Pezizomycotina</taxon>
        <taxon>Sordariomycetes</taxon>
        <taxon>Sordariomycetidae</taxon>
        <taxon>Sordariales</taxon>
        <taxon>Sordariaceae</taxon>
        <taxon>Sordaria</taxon>
    </lineage>
</organism>
<proteinExistence type="predicted"/>
<feature type="transmembrane region" description="Helical" evidence="6">
    <location>
        <begin position="592"/>
        <end position="613"/>
    </location>
</feature>
<feature type="transmembrane region" description="Helical" evidence="6">
    <location>
        <begin position="325"/>
        <end position="344"/>
    </location>
</feature>
<evidence type="ECO:0000256" key="1">
    <source>
        <dbReference type="ARBA" id="ARBA00004141"/>
    </source>
</evidence>
<dbReference type="InterPro" id="IPR029058">
    <property type="entry name" value="AB_hydrolase_fold"/>
</dbReference>
<feature type="region of interest" description="Disordered" evidence="5">
    <location>
        <begin position="1"/>
        <end position="87"/>
    </location>
</feature>
<evidence type="ECO:0000256" key="2">
    <source>
        <dbReference type="ARBA" id="ARBA00022692"/>
    </source>
</evidence>
<dbReference type="InterPro" id="IPR036259">
    <property type="entry name" value="MFS_trans_sf"/>
</dbReference>
<comment type="caution">
    <text evidence="8">The sequence shown here is derived from an EMBL/GenBank/DDBJ whole genome shotgun (WGS) entry which is preliminary data.</text>
</comment>
<dbReference type="InParanoid" id="F7W5C2"/>
<dbReference type="eggNOG" id="KOG1515">
    <property type="taxonomic scope" value="Eukaryota"/>
</dbReference>
<dbReference type="Pfam" id="PF07859">
    <property type="entry name" value="Abhydrolase_3"/>
    <property type="match status" value="1"/>
</dbReference>
<feature type="compositionally biased region" description="Basic and acidic residues" evidence="5">
    <location>
        <begin position="10"/>
        <end position="19"/>
    </location>
</feature>
<feature type="transmembrane region" description="Helical" evidence="6">
    <location>
        <begin position="498"/>
        <end position="517"/>
    </location>
</feature>
<keyword evidence="2 6" id="KW-0812">Transmembrane</keyword>
<feature type="transmembrane region" description="Helical" evidence="6">
    <location>
        <begin position="415"/>
        <end position="434"/>
    </location>
</feature>
<dbReference type="GO" id="GO:0022857">
    <property type="term" value="F:transmembrane transporter activity"/>
    <property type="evidence" value="ECO:0007669"/>
    <property type="project" value="InterPro"/>
</dbReference>
<dbReference type="GO" id="GO:0016020">
    <property type="term" value="C:membrane"/>
    <property type="evidence" value="ECO:0007669"/>
    <property type="project" value="UniProtKB-SubCell"/>
</dbReference>
<evidence type="ECO:0000256" key="4">
    <source>
        <dbReference type="ARBA" id="ARBA00023136"/>
    </source>
</evidence>
<gene>
    <name evidence="8" type="ORF">SMAC_05670</name>
</gene>
<evidence type="ECO:0000256" key="3">
    <source>
        <dbReference type="ARBA" id="ARBA00022989"/>
    </source>
</evidence>
<keyword evidence="9" id="KW-1185">Reference proteome</keyword>
<feature type="transmembrane region" description="Helical" evidence="6">
    <location>
        <begin position="209"/>
        <end position="229"/>
    </location>
</feature>
<dbReference type="AlphaFoldDB" id="F7W5C2"/>
<dbReference type="InterPro" id="IPR011701">
    <property type="entry name" value="MFS"/>
</dbReference>
<dbReference type="GO" id="GO:0016787">
    <property type="term" value="F:hydrolase activity"/>
    <property type="evidence" value="ECO:0007669"/>
    <property type="project" value="InterPro"/>
</dbReference>
<dbReference type="SUPFAM" id="SSF53474">
    <property type="entry name" value="alpha/beta-Hydrolases"/>
    <property type="match status" value="1"/>
</dbReference>
<evidence type="ECO:0000259" key="7">
    <source>
        <dbReference type="Pfam" id="PF07859"/>
    </source>
</evidence>
<protein>
    <submittedName>
        <fullName evidence="8">WGS project CABT00000000 data, contig 2.30</fullName>
    </submittedName>
</protein>
<keyword evidence="4 6" id="KW-0472">Membrane</keyword>
<feature type="domain" description="Alpha/beta hydrolase fold-3" evidence="7">
    <location>
        <begin position="711"/>
        <end position="919"/>
    </location>
</feature>
<dbReference type="VEuPathDB" id="FungiDB:SMAC_05670"/>
<dbReference type="Pfam" id="PF07690">
    <property type="entry name" value="MFS_1"/>
    <property type="match status" value="1"/>
</dbReference>
<name>F7W5C2_SORMK</name>